<evidence type="ECO:0000256" key="6">
    <source>
        <dbReference type="ARBA" id="ARBA00022679"/>
    </source>
</evidence>
<feature type="transmembrane region" description="Helical" evidence="12">
    <location>
        <begin position="943"/>
        <end position="962"/>
    </location>
</feature>
<evidence type="ECO:0000259" key="13">
    <source>
        <dbReference type="Pfam" id="PF04987"/>
    </source>
</evidence>
<evidence type="ECO:0000313" key="14">
    <source>
        <dbReference type="EMBL" id="GMF27258.1"/>
    </source>
</evidence>
<dbReference type="CDD" id="cd16020">
    <property type="entry name" value="GPI_EPT_1"/>
    <property type="match status" value="1"/>
</dbReference>
<dbReference type="InterPro" id="IPR007070">
    <property type="entry name" value="GPI_EtnP_transferase_1"/>
</dbReference>
<dbReference type="SUPFAM" id="SSF53649">
    <property type="entry name" value="Alkaline phosphatase-like"/>
    <property type="match status" value="1"/>
</dbReference>
<feature type="transmembrane region" description="Helical" evidence="12">
    <location>
        <begin position="527"/>
        <end position="551"/>
    </location>
</feature>
<protein>
    <recommendedName>
        <fullName evidence="4 12">GPI ethanolamine phosphate transferase 1</fullName>
        <ecNumber evidence="12">2.-.-.-</ecNumber>
    </recommendedName>
</protein>
<feature type="transmembrane region" description="Helical" evidence="12">
    <location>
        <begin position="860"/>
        <end position="879"/>
    </location>
</feature>
<feature type="transmembrane region" description="Helical" evidence="12">
    <location>
        <begin position="715"/>
        <end position="732"/>
    </location>
</feature>
<keyword evidence="8 12" id="KW-0256">Endoplasmic reticulum</keyword>
<dbReference type="AlphaFoldDB" id="A0A9W6WTZ6"/>
<evidence type="ECO:0000313" key="15">
    <source>
        <dbReference type="Proteomes" id="UP001165121"/>
    </source>
</evidence>
<evidence type="ECO:0000256" key="3">
    <source>
        <dbReference type="ARBA" id="ARBA00008400"/>
    </source>
</evidence>
<feature type="domain" description="GPI ethanolamine phosphate transferase 1 C-terminal" evidence="13">
    <location>
        <begin position="488"/>
        <end position="967"/>
    </location>
</feature>
<feature type="transmembrane region" description="Helical" evidence="12">
    <location>
        <begin position="744"/>
        <end position="765"/>
    </location>
</feature>
<comment type="subcellular location">
    <subcellularLocation>
        <location evidence="1 12">Endoplasmic reticulum membrane</location>
        <topology evidence="1 12">Multi-pass membrane protein</topology>
    </subcellularLocation>
</comment>
<dbReference type="InterPro" id="IPR017850">
    <property type="entry name" value="Alkaline_phosphatase_core_sf"/>
</dbReference>
<name>A0A9W6WTZ6_9STRA</name>
<dbReference type="InterPro" id="IPR017852">
    <property type="entry name" value="GPI_EtnP_transferase_1_C"/>
</dbReference>
<dbReference type="Pfam" id="PF01663">
    <property type="entry name" value="Phosphodiest"/>
    <property type="match status" value="1"/>
</dbReference>
<dbReference type="Gene3D" id="3.40.720.10">
    <property type="entry name" value="Alkaline Phosphatase, subunit A"/>
    <property type="match status" value="1"/>
</dbReference>
<dbReference type="OrthoDB" id="2748310at2759"/>
<sequence length="1012" mass="113762">MGSSINRLLLLGVAFHALAVLSVFDVYFQSTVVSSIPSANYTASAPAKRVVIFTLDGCRVDKLYKAVAHYADRYDLDPGGSDTAPVGSASRKPFLGNVMRQRGSWGVSHNHAPTESRPCHVALTAGMYEDPHAVTKSWKQHPVPFDSVFNQSSSAFIYGNKDVAPMLARHAPQATEEHYSAKEEGDMVREDTTLLDVWAYRKMKALFARGTEMRDPELYRKLHNDRLVIYCHFLGTDLTGPKYGADSREYLENIAVVDELIENTEKMIDAYYGNDGRTAYVVNSDHGMDLRGDHGDKDPSKTRTILIAWGAGVRGPITTSNTSIMGFDFDLPTQSRVEVQSRLKAQENEEETAAREWATLMNFTRKDVMQTDVAALISALAGLPYPRNSVGVLPFTYLADHKYRATALRANAMQLYQHALRIEEVKRARRGFLFVPYSSLHYRIPELKARIDEALDSISADNGHAIHNEAQRVVELSAQEIIAISRSAIMYYQKYDWWFLLGSAILGYVGLALIMTVAYLHPQKFRLRWVLVHVIDPNLAATVAVVMWWRFLADSPPTHYLYALCPLIFWNFIWKQRSKLYLALAFPGRAVWRQWSVQLGLTFLCLEFVVLGYQYRPAFSILFVLIALWPWAGSGKRATKSVRNTRMKQGLEKLMPSSFYWSVSCLLIAIFPCLPSDYDENMSFVRIGALLGLVAAFVTIRSLSNEKDKSYHWKLSLIPAFASVLVALFALQRTTNYVQNKEKLSFSLVATNWIVIILPPIWLIIQKRSQSKTSGFRVLTPNKESDLEHQQPGDDITPLLAIRLVAVQLALAPALIMLSTSYEVIFYVVFCCALVSWLLLEADQSVAGGIPRSRDVQRALMLLLFAQIAFFGTSSVASMTSFQMPSTRRFLTEPAPSVAQVLVALKILVPFVVVACAFRIILVLPSGAGSSEFIGKSRWMSRYYLLVFLLVDFLATHFLFLVNNEGSWKQMGNSIAEFCIINGQVALLPTIQLLSRVFVADLEFIDKECFTN</sequence>
<keyword evidence="6 12" id="KW-0808">Transferase</keyword>
<feature type="transmembrane region" description="Helical" evidence="12">
    <location>
        <begin position="659"/>
        <end position="678"/>
    </location>
</feature>
<dbReference type="GO" id="GO:0006506">
    <property type="term" value="P:GPI anchor biosynthetic process"/>
    <property type="evidence" value="ECO:0007669"/>
    <property type="project" value="UniProtKB-KW"/>
</dbReference>
<feature type="transmembrane region" description="Helical" evidence="12">
    <location>
        <begin position="824"/>
        <end position="840"/>
    </location>
</feature>
<reference evidence="14" key="1">
    <citation type="submission" date="2023-04" db="EMBL/GenBank/DDBJ databases">
        <title>Phytophthora fragariaefolia NBRC 109709.</title>
        <authorList>
            <person name="Ichikawa N."/>
            <person name="Sato H."/>
            <person name="Tonouchi N."/>
        </authorList>
    </citation>
    <scope>NUCLEOTIDE SEQUENCE</scope>
    <source>
        <strain evidence="14">NBRC 109709</strain>
    </source>
</reference>
<feature type="transmembrane region" description="Helical" evidence="12">
    <location>
        <begin position="497"/>
        <end position="520"/>
    </location>
</feature>
<dbReference type="Pfam" id="PF04987">
    <property type="entry name" value="PigN"/>
    <property type="match status" value="1"/>
</dbReference>
<evidence type="ECO:0000256" key="7">
    <source>
        <dbReference type="ARBA" id="ARBA00022692"/>
    </source>
</evidence>
<comment type="pathway">
    <text evidence="2 12">Glycolipid biosynthesis; glycosylphosphatidylinositol-anchor biosynthesis.</text>
</comment>
<evidence type="ECO:0000256" key="5">
    <source>
        <dbReference type="ARBA" id="ARBA00022502"/>
    </source>
</evidence>
<feature type="transmembrane region" description="Helical" evidence="12">
    <location>
        <begin position="684"/>
        <end position="703"/>
    </location>
</feature>
<organism evidence="14 15">
    <name type="scientific">Phytophthora fragariaefolia</name>
    <dbReference type="NCBI Taxonomy" id="1490495"/>
    <lineage>
        <taxon>Eukaryota</taxon>
        <taxon>Sar</taxon>
        <taxon>Stramenopiles</taxon>
        <taxon>Oomycota</taxon>
        <taxon>Peronosporomycetes</taxon>
        <taxon>Peronosporales</taxon>
        <taxon>Peronosporaceae</taxon>
        <taxon>Phytophthora</taxon>
    </lineage>
</organism>
<dbReference type="EC" id="2.-.-.-" evidence="12"/>
<keyword evidence="10 12" id="KW-0472">Membrane</keyword>
<gene>
    <name evidence="14" type="ORF">Pfra01_000535800</name>
</gene>
<evidence type="ECO:0000256" key="12">
    <source>
        <dbReference type="RuleBase" id="RU367138"/>
    </source>
</evidence>
<dbReference type="EMBL" id="BSXT01000434">
    <property type="protein sequence ID" value="GMF27258.1"/>
    <property type="molecule type" value="Genomic_DNA"/>
</dbReference>
<keyword evidence="5 12" id="KW-0337">GPI-anchor biosynthesis</keyword>
<feature type="transmembrane region" description="Helical" evidence="12">
    <location>
        <begin position="557"/>
        <end position="574"/>
    </location>
</feature>
<evidence type="ECO:0000256" key="4">
    <source>
        <dbReference type="ARBA" id="ARBA00020831"/>
    </source>
</evidence>
<comment type="function">
    <text evidence="12">Ethanolamine phosphate transferase involved in glycosylphosphatidylinositol-anchor biosynthesis. Transfers ethanolamine phosphate to the first alpha-1,4-linked mannose of the glycosylphosphatidylinositol precursor of GPI-anchor.</text>
</comment>
<feature type="transmembrane region" description="Helical" evidence="12">
    <location>
        <begin position="595"/>
        <end position="613"/>
    </location>
</feature>
<evidence type="ECO:0000256" key="8">
    <source>
        <dbReference type="ARBA" id="ARBA00022824"/>
    </source>
</evidence>
<evidence type="ECO:0000256" key="9">
    <source>
        <dbReference type="ARBA" id="ARBA00022989"/>
    </source>
</evidence>
<keyword evidence="7 12" id="KW-0812">Transmembrane</keyword>
<evidence type="ECO:0000256" key="11">
    <source>
        <dbReference type="ARBA" id="ARBA00023180"/>
    </source>
</evidence>
<evidence type="ECO:0000256" key="10">
    <source>
        <dbReference type="ARBA" id="ARBA00023136"/>
    </source>
</evidence>
<feature type="transmembrane region" description="Helical" evidence="12">
    <location>
        <begin position="619"/>
        <end position="638"/>
    </location>
</feature>
<evidence type="ECO:0000256" key="2">
    <source>
        <dbReference type="ARBA" id="ARBA00004687"/>
    </source>
</evidence>
<proteinExistence type="inferred from homology"/>
<evidence type="ECO:0000256" key="1">
    <source>
        <dbReference type="ARBA" id="ARBA00004477"/>
    </source>
</evidence>
<comment type="caution">
    <text evidence="14">The sequence shown here is derived from an EMBL/GenBank/DDBJ whole genome shotgun (WGS) entry which is preliminary data.</text>
</comment>
<dbReference type="InterPro" id="IPR037671">
    <property type="entry name" value="PIGN_N"/>
</dbReference>
<keyword evidence="15" id="KW-1185">Reference proteome</keyword>
<dbReference type="GO" id="GO:0005789">
    <property type="term" value="C:endoplasmic reticulum membrane"/>
    <property type="evidence" value="ECO:0007669"/>
    <property type="project" value="UniProtKB-SubCell"/>
</dbReference>
<comment type="similarity">
    <text evidence="3 12">Belongs to the PIGG/PIGN/PIGO family. PIGN subfamily.</text>
</comment>
<feature type="transmembrane region" description="Helical" evidence="12">
    <location>
        <begin position="899"/>
        <end position="922"/>
    </location>
</feature>
<dbReference type="InterPro" id="IPR002591">
    <property type="entry name" value="Phosphodiest/P_Trfase"/>
</dbReference>
<dbReference type="Proteomes" id="UP001165121">
    <property type="component" value="Unassembled WGS sequence"/>
</dbReference>
<keyword evidence="11" id="KW-0325">Glycoprotein</keyword>
<dbReference type="PANTHER" id="PTHR12250:SF0">
    <property type="entry name" value="GPI ETHANOLAMINE PHOSPHATE TRANSFERASE 1"/>
    <property type="match status" value="1"/>
</dbReference>
<dbReference type="GO" id="GO:0051377">
    <property type="term" value="F:mannose-ethanolamine phosphotransferase activity"/>
    <property type="evidence" value="ECO:0007669"/>
    <property type="project" value="UniProtKB-UniRule"/>
</dbReference>
<keyword evidence="9 12" id="KW-1133">Transmembrane helix</keyword>
<dbReference type="PANTHER" id="PTHR12250">
    <property type="entry name" value="PHOSPHATIDYLINOSITOL GLYCAN, CLASS N"/>
    <property type="match status" value="1"/>
</dbReference>
<accession>A0A9W6WTZ6</accession>